<keyword evidence="1" id="KW-0472">Membrane</keyword>
<dbReference type="RefSeq" id="WP_187669780.1">
    <property type="nucleotide sequence ID" value="NZ_CAJFCI010000020.1"/>
</dbReference>
<dbReference type="InterPro" id="IPR021762">
    <property type="entry name" value="DUF3325"/>
</dbReference>
<organism evidence="2 3">
    <name type="scientific">Zestomonas carbonaria</name>
    <dbReference type="NCBI Taxonomy" id="2762745"/>
    <lineage>
        <taxon>Bacteria</taxon>
        <taxon>Pseudomonadati</taxon>
        <taxon>Pseudomonadota</taxon>
        <taxon>Gammaproteobacteria</taxon>
        <taxon>Pseudomonadales</taxon>
        <taxon>Pseudomonadaceae</taxon>
        <taxon>Zestomonas</taxon>
    </lineage>
</organism>
<feature type="transmembrane region" description="Helical" evidence="1">
    <location>
        <begin position="6"/>
        <end position="23"/>
    </location>
</feature>
<feature type="transmembrane region" description="Helical" evidence="1">
    <location>
        <begin position="68"/>
        <end position="85"/>
    </location>
</feature>
<dbReference type="Pfam" id="PF11804">
    <property type="entry name" value="DUF3325"/>
    <property type="match status" value="1"/>
</dbReference>
<keyword evidence="1" id="KW-1133">Transmembrane helix</keyword>
<gene>
    <name evidence="2" type="ORF">PSEWESI4_00674</name>
</gene>
<sequence length="111" mass="11640">MSIALIAGLLLAYGGMLALCLGLERHYKQVWKRPSSTLRRALRAAGWLALAASFAASVLAWGWAMGPVGWFGLISLAGFALVLLLPYAPRLAVVLAGVGWPLLGVLALVGV</sequence>
<comment type="caution">
    <text evidence="2">The sequence shown here is derived from an EMBL/GenBank/DDBJ whole genome shotgun (WGS) entry which is preliminary data.</text>
</comment>
<evidence type="ECO:0000313" key="2">
    <source>
        <dbReference type="EMBL" id="CAD5106411.1"/>
    </source>
</evidence>
<name>A0A7U7EK97_9GAMM</name>
<evidence type="ECO:0000256" key="1">
    <source>
        <dbReference type="SAM" id="Phobius"/>
    </source>
</evidence>
<evidence type="ECO:0000313" key="3">
    <source>
        <dbReference type="Proteomes" id="UP000583387"/>
    </source>
</evidence>
<keyword evidence="1" id="KW-0812">Transmembrane</keyword>
<reference evidence="2 3" key="1">
    <citation type="submission" date="2020-08" db="EMBL/GenBank/DDBJ databases">
        <authorList>
            <person name="Criscuolo A."/>
        </authorList>
    </citation>
    <scope>NUCLEOTIDE SEQUENCE [LARGE SCALE GENOMIC DNA]</scope>
    <source>
        <strain evidence="2">CIP111764</strain>
    </source>
</reference>
<protein>
    <recommendedName>
        <fullName evidence="4">Iron uptake protein</fullName>
    </recommendedName>
</protein>
<evidence type="ECO:0008006" key="4">
    <source>
        <dbReference type="Google" id="ProtNLM"/>
    </source>
</evidence>
<keyword evidence="3" id="KW-1185">Reference proteome</keyword>
<dbReference type="AlphaFoldDB" id="A0A7U7EK97"/>
<accession>A0A7U7EK97</accession>
<feature type="transmembrane region" description="Helical" evidence="1">
    <location>
        <begin position="44"/>
        <end position="62"/>
    </location>
</feature>
<feature type="transmembrane region" description="Helical" evidence="1">
    <location>
        <begin position="92"/>
        <end position="110"/>
    </location>
</feature>
<proteinExistence type="predicted"/>
<dbReference type="EMBL" id="CAJFCI010000020">
    <property type="protein sequence ID" value="CAD5106411.1"/>
    <property type="molecule type" value="Genomic_DNA"/>
</dbReference>
<dbReference type="Proteomes" id="UP000583387">
    <property type="component" value="Unassembled WGS sequence"/>
</dbReference>